<name>A0ABR9RBT5_9FIRM</name>
<sequence length="210" mass="23671">MKLLICLLVLLSLLFFLILLLVLRRLYHLHLECLRLQMVLAQQDDYRTQALTDVLTGLPNRRSLRNLLSALSGSGRPVCAVTLDLNGLKEINDLQGHVAGDHLLRQMAQCLRHACPSNVHAFRVGGDEFVLIGADLSQDQSKRFVEHLRSQLSHAGLDAALGWTWGTADALENLHGLLTESDRQMYFQKRRIHRRFSWASGQSADQARSV</sequence>
<dbReference type="PROSITE" id="PS50887">
    <property type="entry name" value="GGDEF"/>
    <property type="match status" value="1"/>
</dbReference>
<dbReference type="InterPro" id="IPR043128">
    <property type="entry name" value="Rev_trsase/Diguanyl_cyclase"/>
</dbReference>
<dbReference type="SUPFAM" id="SSF55073">
    <property type="entry name" value="Nucleotide cyclase"/>
    <property type="match status" value="1"/>
</dbReference>
<dbReference type="SMART" id="SM00267">
    <property type="entry name" value="GGDEF"/>
    <property type="match status" value="1"/>
</dbReference>
<dbReference type="RefSeq" id="WP_193537827.1">
    <property type="nucleotide sequence ID" value="NZ_JADCKF010000007.1"/>
</dbReference>
<dbReference type="InterPro" id="IPR050469">
    <property type="entry name" value="Diguanylate_Cyclase"/>
</dbReference>
<dbReference type="InterPro" id="IPR029787">
    <property type="entry name" value="Nucleotide_cyclase"/>
</dbReference>
<keyword evidence="3" id="KW-1185">Reference proteome</keyword>
<accession>A0ABR9RBT5</accession>
<dbReference type="PANTHER" id="PTHR45138:SF9">
    <property type="entry name" value="DIGUANYLATE CYCLASE DGCM-RELATED"/>
    <property type="match status" value="1"/>
</dbReference>
<protein>
    <submittedName>
        <fullName evidence="2">GGDEF domain-containing protein</fullName>
    </submittedName>
</protein>
<proteinExistence type="predicted"/>
<feature type="domain" description="GGDEF" evidence="1">
    <location>
        <begin position="76"/>
        <end position="203"/>
    </location>
</feature>
<evidence type="ECO:0000313" key="3">
    <source>
        <dbReference type="Proteomes" id="UP000806211"/>
    </source>
</evidence>
<dbReference type="Gene3D" id="3.30.70.270">
    <property type="match status" value="1"/>
</dbReference>
<gene>
    <name evidence="2" type="ORF">INF37_09090</name>
</gene>
<dbReference type="NCBIfam" id="TIGR00254">
    <property type="entry name" value="GGDEF"/>
    <property type="match status" value="1"/>
</dbReference>
<dbReference type="CDD" id="cd01949">
    <property type="entry name" value="GGDEF"/>
    <property type="match status" value="1"/>
</dbReference>
<organism evidence="2 3">
    <name type="scientific">Pseudoflavonifractor gallinarum</name>
    <dbReference type="NCBI Taxonomy" id="2779352"/>
    <lineage>
        <taxon>Bacteria</taxon>
        <taxon>Bacillati</taxon>
        <taxon>Bacillota</taxon>
        <taxon>Clostridia</taxon>
        <taxon>Eubacteriales</taxon>
        <taxon>Oscillospiraceae</taxon>
        <taxon>Pseudoflavonifractor</taxon>
    </lineage>
</organism>
<dbReference type="PANTHER" id="PTHR45138">
    <property type="entry name" value="REGULATORY COMPONENTS OF SENSORY TRANSDUCTION SYSTEM"/>
    <property type="match status" value="1"/>
</dbReference>
<reference evidence="2 3" key="1">
    <citation type="submission" date="2020-10" db="EMBL/GenBank/DDBJ databases">
        <title>ChiBAC.</title>
        <authorList>
            <person name="Zenner C."/>
            <person name="Hitch T.C.A."/>
            <person name="Clavel T."/>
        </authorList>
    </citation>
    <scope>NUCLEOTIDE SEQUENCE [LARGE SCALE GENOMIC DNA]</scope>
    <source>
        <strain evidence="2 3">DSM 107456</strain>
    </source>
</reference>
<dbReference type="InterPro" id="IPR000160">
    <property type="entry name" value="GGDEF_dom"/>
</dbReference>
<dbReference type="EMBL" id="JADCKF010000007">
    <property type="protein sequence ID" value="MBE5056150.1"/>
    <property type="molecule type" value="Genomic_DNA"/>
</dbReference>
<dbReference type="Pfam" id="PF00990">
    <property type="entry name" value="GGDEF"/>
    <property type="match status" value="1"/>
</dbReference>
<comment type="caution">
    <text evidence="2">The sequence shown here is derived from an EMBL/GenBank/DDBJ whole genome shotgun (WGS) entry which is preliminary data.</text>
</comment>
<evidence type="ECO:0000313" key="2">
    <source>
        <dbReference type="EMBL" id="MBE5056150.1"/>
    </source>
</evidence>
<evidence type="ECO:0000259" key="1">
    <source>
        <dbReference type="PROSITE" id="PS50887"/>
    </source>
</evidence>
<dbReference type="Proteomes" id="UP000806211">
    <property type="component" value="Unassembled WGS sequence"/>
</dbReference>